<sequence length="351" mass="38501">MRLSFISASLAAVGSVSALPQAPKPAFAPAPALPLEAFNTTDFKPLTLEQAKKITGPSAPPNNNFQIQQDFAAAATCSNPRVRVEWDSYPAADRQAFVGAIKCLMGKKASGGWSNSGNRYEDLVALHQQLTLNVHGNSKFLIWHRYYLWAFEDLLRSECGFNKPIPWFDETKYSGRFRDSSIFSDQYFGGIAAGGRCITNGVFANLALNVGPGTGNTRHCLTRNDDPNQTINTQSSMVNACQARTRYADMAACAEGGAHAWGHNGIGGVMADMYASPGDPVFWLHHAFIDRNFRVWQNADGNRVNVIDGTDKSGKALTMDTTVVLNNIRPTVTIREIMNTLGDKLCYKYNY</sequence>
<keyword evidence="6" id="KW-1185">Reference proteome</keyword>
<evidence type="ECO:0000256" key="2">
    <source>
        <dbReference type="SAM" id="SignalP"/>
    </source>
</evidence>
<evidence type="ECO:0000313" key="6">
    <source>
        <dbReference type="Proteomes" id="UP000481861"/>
    </source>
</evidence>
<dbReference type="GO" id="GO:0016491">
    <property type="term" value="F:oxidoreductase activity"/>
    <property type="evidence" value="ECO:0007669"/>
    <property type="project" value="InterPro"/>
</dbReference>
<name>A0A7C8IGQ8_9PLEO</name>
<dbReference type="Pfam" id="PF00264">
    <property type="entry name" value="Tyrosinase"/>
    <property type="match status" value="1"/>
</dbReference>
<feature type="chain" id="PRO_5029009968" description="Tyrosinase copper-binding domain-containing protein" evidence="2">
    <location>
        <begin position="19"/>
        <end position="351"/>
    </location>
</feature>
<dbReference type="PANTHER" id="PTHR11474">
    <property type="entry name" value="TYROSINASE FAMILY MEMBER"/>
    <property type="match status" value="1"/>
</dbReference>
<evidence type="ECO:0000259" key="4">
    <source>
        <dbReference type="PROSITE" id="PS00498"/>
    </source>
</evidence>
<gene>
    <name evidence="5" type="ORF">BDV95DRAFT_485334</name>
</gene>
<dbReference type="OrthoDB" id="6132182at2759"/>
<dbReference type="PROSITE" id="PS00498">
    <property type="entry name" value="TYROSINASE_2"/>
    <property type="match status" value="1"/>
</dbReference>
<accession>A0A7C8IGQ8</accession>
<dbReference type="InterPro" id="IPR008922">
    <property type="entry name" value="Di-copper_centre_dom_sf"/>
</dbReference>
<dbReference type="PRINTS" id="PR00092">
    <property type="entry name" value="TYROSINASE"/>
</dbReference>
<keyword evidence="1" id="KW-0479">Metal-binding</keyword>
<dbReference type="EMBL" id="JAADJZ010000004">
    <property type="protein sequence ID" value="KAF2875973.1"/>
    <property type="molecule type" value="Genomic_DNA"/>
</dbReference>
<dbReference type="Proteomes" id="UP000481861">
    <property type="component" value="Unassembled WGS sequence"/>
</dbReference>
<evidence type="ECO:0000259" key="3">
    <source>
        <dbReference type="PROSITE" id="PS00497"/>
    </source>
</evidence>
<feature type="domain" description="Tyrosinase copper-binding" evidence="3">
    <location>
        <begin position="135"/>
        <end position="152"/>
    </location>
</feature>
<reference evidence="5 6" key="1">
    <citation type="submission" date="2020-01" db="EMBL/GenBank/DDBJ databases">
        <authorList>
            <consortium name="DOE Joint Genome Institute"/>
            <person name="Haridas S."/>
            <person name="Albert R."/>
            <person name="Binder M."/>
            <person name="Bloem J."/>
            <person name="Labutti K."/>
            <person name="Salamov A."/>
            <person name="Andreopoulos B."/>
            <person name="Baker S.E."/>
            <person name="Barry K."/>
            <person name="Bills G."/>
            <person name="Bluhm B.H."/>
            <person name="Cannon C."/>
            <person name="Castanera R."/>
            <person name="Culley D.E."/>
            <person name="Daum C."/>
            <person name="Ezra D."/>
            <person name="Gonzalez J.B."/>
            <person name="Henrissat B."/>
            <person name="Kuo A."/>
            <person name="Liang C."/>
            <person name="Lipzen A."/>
            <person name="Lutzoni F."/>
            <person name="Magnuson J."/>
            <person name="Mondo S."/>
            <person name="Nolan M."/>
            <person name="Ohm R."/>
            <person name="Pangilinan J."/>
            <person name="Park H.-J.H."/>
            <person name="Ramirez L."/>
            <person name="Alfaro M."/>
            <person name="Sun H."/>
            <person name="Tritt A."/>
            <person name="Yoshinaga Y."/>
            <person name="Zwiers L.-H.L."/>
            <person name="Turgeon B.G."/>
            <person name="Goodwin S.B."/>
            <person name="Spatafora J.W."/>
            <person name="Crous P.W."/>
            <person name="Grigoriev I.V."/>
        </authorList>
    </citation>
    <scope>NUCLEOTIDE SEQUENCE [LARGE SCALE GENOMIC DNA]</scope>
    <source>
        <strain evidence="5 6">CBS 611.86</strain>
    </source>
</reference>
<keyword evidence="2" id="KW-0732">Signal</keyword>
<dbReference type="PROSITE" id="PS00497">
    <property type="entry name" value="TYROSINASE_1"/>
    <property type="match status" value="1"/>
</dbReference>
<comment type="caution">
    <text evidence="5">The sequence shown here is derived from an EMBL/GenBank/DDBJ whole genome shotgun (WGS) entry which is preliminary data.</text>
</comment>
<dbReference type="InterPro" id="IPR002227">
    <property type="entry name" value="Tyrosinase_Cu-bd"/>
</dbReference>
<feature type="signal peptide" evidence="2">
    <location>
        <begin position="1"/>
        <end position="18"/>
    </location>
</feature>
<dbReference type="SUPFAM" id="SSF48056">
    <property type="entry name" value="Di-copper centre-containing domain"/>
    <property type="match status" value="1"/>
</dbReference>
<dbReference type="Gene3D" id="1.10.1280.10">
    <property type="entry name" value="Di-copper center containing domain from catechol oxidase"/>
    <property type="match status" value="1"/>
</dbReference>
<proteinExistence type="predicted"/>
<evidence type="ECO:0000313" key="5">
    <source>
        <dbReference type="EMBL" id="KAF2875973.1"/>
    </source>
</evidence>
<organism evidence="5 6">
    <name type="scientific">Massariosphaeria phaeospora</name>
    <dbReference type="NCBI Taxonomy" id="100035"/>
    <lineage>
        <taxon>Eukaryota</taxon>
        <taxon>Fungi</taxon>
        <taxon>Dikarya</taxon>
        <taxon>Ascomycota</taxon>
        <taxon>Pezizomycotina</taxon>
        <taxon>Dothideomycetes</taxon>
        <taxon>Pleosporomycetidae</taxon>
        <taxon>Pleosporales</taxon>
        <taxon>Pleosporales incertae sedis</taxon>
        <taxon>Massariosphaeria</taxon>
    </lineage>
</organism>
<evidence type="ECO:0000256" key="1">
    <source>
        <dbReference type="ARBA" id="ARBA00022723"/>
    </source>
</evidence>
<feature type="domain" description="Tyrosinase copper-binding" evidence="4">
    <location>
        <begin position="279"/>
        <end position="290"/>
    </location>
</feature>
<dbReference type="PANTHER" id="PTHR11474:SF116">
    <property type="entry name" value="TYROSINASE"/>
    <property type="match status" value="1"/>
</dbReference>
<dbReference type="AlphaFoldDB" id="A0A7C8IGQ8"/>
<dbReference type="InterPro" id="IPR050316">
    <property type="entry name" value="Tyrosinase/Hemocyanin"/>
</dbReference>
<dbReference type="GO" id="GO:0046872">
    <property type="term" value="F:metal ion binding"/>
    <property type="evidence" value="ECO:0007669"/>
    <property type="project" value="UniProtKB-KW"/>
</dbReference>
<protein>
    <recommendedName>
        <fullName evidence="3 4">Tyrosinase copper-binding domain-containing protein</fullName>
    </recommendedName>
</protein>